<dbReference type="EMBL" id="JALGBH010000002">
    <property type="protein sequence ID" value="MCJ0743818.1"/>
    <property type="molecule type" value="Genomic_DNA"/>
</dbReference>
<dbReference type="PANTHER" id="PTHR43265:SF1">
    <property type="entry name" value="ESTERASE ESTD"/>
    <property type="match status" value="1"/>
</dbReference>
<dbReference type="PANTHER" id="PTHR43265">
    <property type="entry name" value="ESTERASE ESTD"/>
    <property type="match status" value="1"/>
</dbReference>
<protein>
    <submittedName>
        <fullName evidence="3">Alpha/beta fold hydrolase</fullName>
    </submittedName>
</protein>
<keyword evidence="4" id="KW-1185">Reference proteome</keyword>
<name>A0ABS9ZZS6_9SPHI</name>
<dbReference type="InterPro" id="IPR053145">
    <property type="entry name" value="AB_hydrolase_Est10"/>
</dbReference>
<dbReference type="InterPro" id="IPR022742">
    <property type="entry name" value="Hydrolase_4"/>
</dbReference>
<reference evidence="3" key="1">
    <citation type="submission" date="2022-03" db="EMBL/GenBank/DDBJ databases">
        <authorList>
            <person name="Woo C.Y."/>
        </authorList>
    </citation>
    <scope>NUCLEOTIDE SEQUENCE</scope>
    <source>
        <strain evidence="3">CYS-01</strain>
    </source>
</reference>
<sequence length="372" mass="41473">MRTLFYNFAFLICLLTNFITVSGQERPQTPVPPFPYQSIEVSYVVKTDTAVRLAASLTIPEGKGPFPAVLIIGGSGQVTRDQPFYNHKTMWVLADFLTRRGFATLRFDDRGAGKSTAGTKKQSELLEADLVADAAAGFDFLKQHPSIDPDKIGIIGHSAGARQGVEIASQEGRNAYFTIMLAGAVESFPHDIVAHQSKLMNKAAGRSAAAQKADSSFMARSIYYTINEPSYEKRKMEIRRIADEELQTISVPEREVMTKGFYTRVNILSSEQFHKAAQIKQEDWLLKIKCPVLIINGDLDLNVDAKIYIPKMAASLKRNYNKKSSLYMLPGINHMLQQGKTGLSEESNEIEETINPRILDIIGKWLSNLESF</sequence>
<proteinExistence type="predicted"/>
<dbReference type="SUPFAM" id="SSF53474">
    <property type="entry name" value="alpha/beta-Hydrolases"/>
    <property type="match status" value="1"/>
</dbReference>
<feature type="domain" description="Serine aminopeptidase S33" evidence="2">
    <location>
        <begin position="93"/>
        <end position="335"/>
    </location>
</feature>
<dbReference type="InterPro" id="IPR029058">
    <property type="entry name" value="AB_hydrolase_fold"/>
</dbReference>
<dbReference type="Pfam" id="PF12146">
    <property type="entry name" value="Hydrolase_4"/>
    <property type="match status" value="1"/>
</dbReference>
<comment type="caution">
    <text evidence="3">The sequence shown here is derived from an EMBL/GenBank/DDBJ whole genome shotgun (WGS) entry which is preliminary data.</text>
</comment>
<keyword evidence="3" id="KW-0378">Hydrolase</keyword>
<feature type="chain" id="PRO_5047174718" evidence="1">
    <location>
        <begin position="24"/>
        <end position="372"/>
    </location>
</feature>
<accession>A0ABS9ZZS6</accession>
<dbReference type="Proteomes" id="UP001165460">
    <property type="component" value="Unassembled WGS sequence"/>
</dbReference>
<dbReference type="GO" id="GO:0016787">
    <property type="term" value="F:hydrolase activity"/>
    <property type="evidence" value="ECO:0007669"/>
    <property type="project" value="UniProtKB-KW"/>
</dbReference>
<evidence type="ECO:0000313" key="3">
    <source>
        <dbReference type="EMBL" id="MCJ0743818.1"/>
    </source>
</evidence>
<keyword evidence="1" id="KW-0732">Signal</keyword>
<evidence type="ECO:0000256" key="1">
    <source>
        <dbReference type="SAM" id="SignalP"/>
    </source>
</evidence>
<evidence type="ECO:0000313" key="4">
    <source>
        <dbReference type="Proteomes" id="UP001165460"/>
    </source>
</evidence>
<evidence type="ECO:0000259" key="2">
    <source>
        <dbReference type="Pfam" id="PF12146"/>
    </source>
</evidence>
<dbReference type="Gene3D" id="3.40.50.1820">
    <property type="entry name" value="alpha/beta hydrolase"/>
    <property type="match status" value="1"/>
</dbReference>
<gene>
    <name evidence="3" type="ORF">MMF97_13950</name>
</gene>
<organism evidence="3 4">
    <name type="scientific">Pedobacter montanisoli</name>
    <dbReference type="NCBI Taxonomy" id="2923277"/>
    <lineage>
        <taxon>Bacteria</taxon>
        <taxon>Pseudomonadati</taxon>
        <taxon>Bacteroidota</taxon>
        <taxon>Sphingobacteriia</taxon>
        <taxon>Sphingobacteriales</taxon>
        <taxon>Sphingobacteriaceae</taxon>
        <taxon>Pedobacter</taxon>
    </lineage>
</organism>
<dbReference type="RefSeq" id="WP_243363135.1">
    <property type="nucleotide sequence ID" value="NZ_JALGBH010000002.1"/>
</dbReference>
<feature type="signal peptide" evidence="1">
    <location>
        <begin position="1"/>
        <end position="23"/>
    </location>
</feature>